<feature type="non-terminal residue" evidence="1">
    <location>
        <position position="1"/>
    </location>
</feature>
<organism evidence="1">
    <name type="scientific">uncultured Nocardioidaceae bacterium</name>
    <dbReference type="NCBI Taxonomy" id="253824"/>
    <lineage>
        <taxon>Bacteria</taxon>
        <taxon>Bacillati</taxon>
        <taxon>Actinomycetota</taxon>
        <taxon>Actinomycetes</taxon>
        <taxon>Propionibacteriales</taxon>
        <taxon>Nocardioidaceae</taxon>
        <taxon>environmental samples</taxon>
    </lineage>
</organism>
<dbReference type="EMBL" id="CADCUK010000076">
    <property type="protein sequence ID" value="CAA9369776.1"/>
    <property type="molecule type" value="Genomic_DNA"/>
</dbReference>
<reference evidence="1" key="1">
    <citation type="submission" date="2020-02" db="EMBL/GenBank/DDBJ databases">
        <authorList>
            <person name="Meier V. D."/>
        </authorList>
    </citation>
    <scope>NUCLEOTIDE SEQUENCE</scope>
    <source>
        <strain evidence="1">AVDCRST_MAG47</strain>
    </source>
</reference>
<proteinExistence type="predicted"/>
<sequence length="29" mass="3468">DRPPTVHQRRGARRPRFPRLLLPACFLQL</sequence>
<feature type="non-terminal residue" evidence="1">
    <location>
        <position position="29"/>
    </location>
</feature>
<protein>
    <submittedName>
        <fullName evidence="1">Uncharacterized protein</fullName>
    </submittedName>
</protein>
<gene>
    <name evidence="1" type="ORF">AVDCRST_MAG47-1091</name>
</gene>
<evidence type="ECO:0000313" key="1">
    <source>
        <dbReference type="EMBL" id="CAA9369776.1"/>
    </source>
</evidence>
<dbReference type="AlphaFoldDB" id="A0A6J4MV90"/>
<name>A0A6J4MV90_9ACTN</name>
<accession>A0A6J4MV90</accession>